<dbReference type="RefSeq" id="WP_089370447.1">
    <property type="nucleotide sequence ID" value="NZ_BMEP01000003.1"/>
</dbReference>
<feature type="transmembrane region" description="Helical" evidence="5">
    <location>
        <begin position="61"/>
        <end position="81"/>
    </location>
</feature>
<protein>
    <submittedName>
        <fullName evidence="6">Membrane protein required for colicin V production</fullName>
    </submittedName>
</protein>
<keyword evidence="4 5" id="KW-0472">Membrane</keyword>
<evidence type="ECO:0000313" key="7">
    <source>
        <dbReference type="Proteomes" id="UP000198379"/>
    </source>
</evidence>
<dbReference type="GO" id="GO:0016020">
    <property type="term" value="C:membrane"/>
    <property type="evidence" value="ECO:0007669"/>
    <property type="project" value="UniProtKB-SubCell"/>
</dbReference>
<evidence type="ECO:0000256" key="5">
    <source>
        <dbReference type="SAM" id="Phobius"/>
    </source>
</evidence>
<comment type="subcellular location">
    <subcellularLocation>
        <location evidence="1">Membrane</location>
        <topology evidence="1">Multi-pass membrane protein</topology>
    </subcellularLocation>
</comment>
<dbReference type="Pfam" id="PF02674">
    <property type="entry name" value="Colicin_V"/>
    <property type="match status" value="1"/>
</dbReference>
<dbReference type="AlphaFoldDB" id="A0A238WJT1"/>
<evidence type="ECO:0000256" key="1">
    <source>
        <dbReference type="ARBA" id="ARBA00004141"/>
    </source>
</evidence>
<dbReference type="PANTHER" id="PTHR37306">
    <property type="entry name" value="COLICIN V PRODUCTION PROTEIN"/>
    <property type="match status" value="1"/>
</dbReference>
<name>A0A238WJT1_9FLAO</name>
<reference evidence="6 7" key="1">
    <citation type="submission" date="2017-06" db="EMBL/GenBank/DDBJ databases">
        <authorList>
            <person name="Kim H.J."/>
            <person name="Triplett B.A."/>
        </authorList>
    </citation>
    <scope>NUCLEOTIDE SEQUENCE [LARGE SCALE GENOMIC DNA]</scope>
    <source>
        <strain evidence="6 7">DSM 25597</strain>
    </source>
</reference>
<feature type="transmembrane region" description="Helical" evidence="5">
    <location>
        <begin position="29"/>
        <end position="49"/>
    </location>
</feature>
<keyword evidence="7" id="KW-1185">Reference proteome</keyword>
<dbReference type="PANTHER" id="PTHR37306:SF1">
    <property type="entry name" value="COLICIN V PRODUCTION PROTEIN"/>
    <property type="match status" value="1"/>
</dbReference>
<dbReference type="GO" id="GO:0009403">
    <property type="term" value="P:toxin biosynthetic process"/>
    <property type="evidence" value="ECO:0007669"/>
    <property type="project" value="InterPro"/>
</dbReference>
<feature type="transmembrane region" description="Helical" evidence="5">
    <location>
        <begin position="101"/>
        <end position="122"/>
    </location>
</feature>
<evidence type="ECO:0000313" key="6">
    <source>
        <dbReference type="EMBL" id="SNR46820.1"/>
    </source>
</evidence>
<accession>A0A238WJT1</accession>
<dbReference type="Proteomes" id="UP000198379">
    <property type="component" value="Unassembled WGS sequence"/>
</dbReference>
<keyword evidence="2 5" id="KW-0812">Transmembrane</keyword>
<evidence type="ECO:0000256" key="4">
    <source>
        <dbReference type="ARBA" id="ARBA00023136"/>
    </source>
</evidence>
<gene>
    <name evidence="6" type="ORF">SAMN06265376_1011156</name>
</gene>
<evidence type="ECO:0000256" key="2">
    <source>
        <dbReference type="ARBA" id="ARBA00022692"/>
    </source>
</evidence>
<keyword evidence="3 5" id="KW-1133">Transmembrane helix</keyword>
<dbReference type="EMBL" id="FZNY01000001">
    <property type="protein sequence ID" value="SNR46820.1"/>
    <property type="molecule type" value="Genomic_DNA"/>
</dbReference>
<dbReference type="OrthoDB" id="9799585at2"/>
<dbReference type="InterPro" id="IPR003825">
    <property type="entry name" value="Colicin-V_CvpA"/>
</dbReference>
<organism evidence="6 7">
    <name type="scientific">Dokdonia pacifica</name>
    <dbReference type="NCBI Taxonomy" id="1627892"/>
    <lineage>
        <taxon>Bacteria</taxon>
        <taxon>Pseudomonadati</taxon>
        <taxon>Bacteroidota</taxon>
        <taxon>Flavobacteriia</taxon>
        <taxon>Flavobacteriales</taxon>
        <taxon>Flavobacteriaceae</taxon>
        <taxon>Dokdonia</taxon>
    </lineage>
</organism>
<sequence>MNTIDIVFGIILILGAIQGYKKGLFVELASLVGLIAGIFGAIYFSHFVGDWLAEKTSWSEQVINLTAFAITFIIIVVAISMAGKLLTKIADFAMLGIVNKIAGAVFSVLKFAFLLSVVIMFLNAANDRIGFVSEEAMEESVLFNPVKSVAPLILPSILAKAKEENIYNPDKKEEESE</sequence>
<evidence type="ECO:0000256" key="3">
    <source>
        <dbReference type="ARBA" id="ARBA00022989"/>
    </source>
</evidence>
<proteinExistence type="predicted"/>